<reference evidence="8" key="1">
    <citation type="journal article" date="2019" name="Int. J. Syst. Evol. Microbiol.">
        <title>The Global Catalogue of Microorganisms (GCM) 10K type strain sequencing project: providing services to taxonomists for standard genome sequencing and annotation.</title>
        <authorList>
            <consortium name="The Broad Institute Genomics Platform"/>
            <consortium name="The Broad Institute Genome Sequencing Center for Infectious Disease"/>
            <person name="Wu L."/>
            <person name="Ma J."/>
        </authorList>
    </citation>
    <scope>NUCLEOTIDE SEQUENCE [LARGE SCALE GENOMIC DNA]</scope>
    <source>
        <strain evidence="8">CGMCC 1.15439</strain>
    </source>
</reference>
<dbReference type="InterPro" id="IPR036909">
    <property type="entry name" value="Cyt_c-like_dom_sf"/>
</dbReference>
<dbReference type="Proteomes" id="UP000620046">
    <property type="component" value="Unassembled WGS sequence"/>
</dbReference>
<evidence type="ECO:0000313" key="8">
    <source>
        <dbReference type="Proteomes" id="UP000620046"/>
    </source>
</evidence>
<dbReference type="Pfam" id="PF00034">
    <property type="entry name" value="Cytochrom_C"/>
    <property type="match status" value="2"/>
</dbReference>
<protein>
    <submittedName>
        <fullName evidence="7">Cytochrome c</fullName>
    </submittedName>
</protein>
<dbReference type="PANTHER" id="PTHR33751">
    <property type="entry name" value="CBB3-TYPE CYTOCHROME C OXIDASE SUBUNIT FIXP"/>
    <property type="match status" value="1"/>
</dbReference>
<evidence type="ECO:0000256" key="2">
    <source>
        <dbReference type="ARBA" id="ARBA00022723"/>
    </source>
</evidence>
<dbReference type="InterPro" id="IPR009056">
    <property type="entry name" value="Cyt_c-like_dom"/>
</dbReference>
<evidence type="ECO:0000259" key="6">
    <source>
        <dbReference type="PROSITE" id="PS51007"/>
    </source>
</evidence>
<dbReference type="SUPFAM" id="SSF46626">
    <property type="entry name" value="Cytochrome c"/>
    <property type="match status" value="2"/>
</dbReference>
<keyword evidence="1 4" id="KW-0349">Heme</keyword>
<dbReference type="InterPro" id="IPR050597">
    <property type="entry name" value="Cytochrome_c_Oxidase_Subunit"/>
</dbReference>
<evidence type="ECO:0000256" key="5">
    <source>
        <dbReference type="SAM" id="SignalP"/>
    </source>
</evidence>
<dbReference type="Gene3D" id="1.10.760.10">
    <property type="entry name" value="Cytochrome c-like domain"/>
    <property type="match status" value="2"/>
</dbReference>
<comment type="caution">
    <text evidence="7">The sequence shown here is derived from an EMBL/GenBank/DDBJ whole genome shotgun (WGS) entry which is preliminary data.</text>
</comment>
<dbReference type="PIRSF" id="PIRSF000005">
    <property type="entry name" value="Cytochrome_c4"/>
    <property type="match status" value="1"/>
</dbReference>
<evidence type="ECO:0000313" key="7">
    <source>
        <dbReference type="EMBL" id="GGA40204.1"/>
    </source>
</evidence>
<keyword evidence="5" id="KW-0732">Signal</keyword>
<dbReference type="PROSITE" id="PS51007">
    <property type="entry name" value="CYTC"/>
    <property type="match status" value="1"/>
</dbReference>
<accession>A0ABQ1GBC0</accession>
<proteinExistence type="predicted"/>
<evidence type="ECO:0000256" key="3">
    <source>
        <dbReference type="ARBA" id="ARBA00023004"/>
    </source>
</evidence>
<keyword evidence="3 4" id="KW-0408">Iron</keyword>
<keyword evidence="8" id="KW-1185">Reference proteome</keyword>
<dbReference type="InterPro" id="IPR024167">
    <property type="entry name" value="Cytochrome_c4-like"/>
</dbReference>
<feature type="domain" description="Cytochrome c" evidence="6">
    <location>
        <begin position="136"/>
        <end position="226"/>
    </location>
</feature>
<evidence type="ECO:0000256" key="4">
    <source>
        <dbReference type="PROSITE-ProRule" id="PRU00433"/>
    </source>
</evidence>
<feature type="signal peptide" evidence="5">
    <location>
        <begin position="1"/>
        <end position="36"/>
    </location>
</feature>
<dbReference type="PANTHER" id="PTHR33751:SF11">
    <property type="entry name" value="BLL4483 PROTEIN"/>
    <property type="match status" value="1"/>
</dbReference>
<dbReference type="RefSeq" id="WP_229720874.1">
    <property type="nucleotide sequence ID" value="NZ_BMJA01000002.1"/>
</dbReference>
<evidence type="ECO:0000256" key="1">
    <source>
        <dbReference type="ARBA" id="ARBA00022617"/>
    </source>
</evidence>
<dbReference type="EMBL" id="BMJA01000002">
    <property type="protein sequence ID" value="GGA40204.1"/>
    <property type="molecule type" value="Genomic_DNA"/>
</dbReference>
<keyword evidence="2 4" id="KW-0479">Metal-binding</keyword>
<feature type="chain" id="PRO_5046535944" evidence="5">
    <location>
        <begin position="37"/>
        <end position="251"/>
    </location>
</feature>
<organism evidence="7 8">
    <name type="scientific">Dyella nitratireducens</name>
    <dbReference type="NCBI Taxonomy" id="1849580"/>
    <lineage>
        <taxon>Bacteria</taxon>
        <taxon>Pseudomonadati</taxon>
        <taxon>Pseudomonadota</taxon>
        <taxon>Gammaproteobacteria</taxon>
        <taxon>Lysobacterales</taxon>
        <taxon>Rhodanobacteraceae</taxon>
        <taxon>Dyella</taxon>
    </lineage>
</organism>
<sequence>MKKVDCHHSDFLGTFRNVAVFMALILLSAVTGQLHAQTQNSVTASDSTATRVMACTACHGERGQGSGDDYFPRLAGKPTGYLYNQLVAFRDGQRKYPPMNYLLAYLPDSYLREMADYFAAQLTPFPALPKPNVAPQVLALGKRLVLQGDDTRHIPACIACHGASLTGVSPDIPGLLGLHSKYISAQLGASRYGTRIANKSNCMQPLTARLSEADITAVSAYLSSLPAPANPAPAPAGSLKLALTCEGSETK</sequence>
<gene>
    <name evidence="7" type="ORF">GCM10010981_31830</name>
</gene>
<name>A0ABQ1GBC0_9GAMM</name>